<dbReference type="Proteomes" id="UP001234178">
    <property type="component" value="Unassembled WGS sequence"/>
</dbReference>
<gene>
    <name evidence="2" type="ORF">OUZ56_026772</name>
</gene>
<reference evidence="2 3" key="1">
    <citation type="journal article" date="2023" name="Nucleic Acids Res.">
        <title>The hologenome of Daphnia magna reveals possible DNA methylation and microbiome-mediated evolution of the host genome.</title>
        <authorList>
            <person name="Chaturvedi A."/>
            <person name="Li X."/>
            <person name="Dhandapani V."/>
            <person name="Marshall H."/>
            <person name="Kissane S."/>
            <person name="Cuenca-Cambronero M."/>
            <person name="Asole G."/>
            <person name="Calvet F."/>
            <person name="Ruiz-Romero M."/>
            <person name="Marangio P."/>
            <person name="Guigo R."/>
            <person name="Rago D."/>
            <person name="Mirbahai L."/>
            <person name="Eastwood N."/>
            <person name="Colbourne J.K."/>
            <person name="Zhou J."/>
            <person name="Mallon E."/>
            <person name="Orsini L."/>
        </authorList>
    </citation>
    <scope>NUCLEOTIDE SEQUENCE [LARGE SCALE GENOMIC DNA]</scope>
    <source>
        <strain evidence="2">LRV0_1</strain>
    </source>
</reference>
<dbReference type="EMBL" id="JAOYFB010000004">
    <property type="protein sequence ID" value="KAK4014242.1"/>
    <property type="molecule type" value="Genomic_DNA"/>
</dbReference>
<proteinExistence type="predicted"/>
<organism evidence="2 3">
    <name type="scientific">Daphnia magna</name>
    <dbReference type="NCBI Taxonomy" id="35525"/>
    <lineage>
        <taxon>Eukaryota</taxon>
        <taxon>Metazoa</taxon>
        <taxon>Ecdysozoa</taxon>
        <taxon>Arthropoda</taxon>
        <taxon>Crustacea</taxon>
        <taxon>Branchiopoda</taxon>
        <taxon>Diplostraca</taxon>
        <taxon>Cladocera</taxon>
        <taxon>Anomopoda</taxon>
        <taxon>Daphniidae</taxon>
        <taxon>Daphnia</taxon>
    </lineage>
</organism>
<sequence length="77" mass="8530">MALCCCVSGSDRFPWPQQVAMPSDSFEDGSIISWRRTSPAKRAKRKAQPRTKKNTGVELMLLAGEKEEKGSQSLSTQ</sequence>
<comment type="caution">
    <text evidence="2">The sequence shown here is derived from an EMBL/GenBank/DDBJ whole genome shotgun (WGS) entry which is preliminary data.</text>
</comment>
<keyword evidence="3" id="KW-1185">Reference proteome</keyword>
<feature type="compositionally biased region" description="Basic residues" evidence="1">
    <location>
        <begin position="38"/>
        <end position="53"/>
    </location>
</feature>
<evidence type="ECO:0000313" key="3">
    <source>
        <dbReference type="Proteomes" id="UP001234178"/>
    </source>
</evidence>
<accession>A0ABQ9ZMS8</accession>
<evidence type="ECO:0000313" key="2">
    <source>
        <dbReference type="EMBL" id="KAK4014242.1"/>
    </source>
</evidence>
<name>A0ABQ9ZMS8_9CRUS</name>
<protein>
    <submittedName>
        <fullName evidence="2">Uncharacterized protein</fullName>
    </submittedName>
</protein>
<feature type="region of interest" description="Disordered" evidence="1">
    <location>
        <begin position="33"/>
        <end position="57"/>
    </location>
</feature>
<evidence type="ECO:0000256" key="1">
    <source>
        <dbReference type="SAM" id="MobiDB-lite"/>
    </source>
</evidence>